<comment type="similarity">
    <text evidence="2 8">Belongs to the trans-sulfuration enzymes family.</text>
</comment>
<evidence type="ECO:0000256" key="7">
    <source>
        <dbReference type="ARBA" id="ARBA00047625"/>
    </source>
</evidence>
<comment type="caution">
    <text evidence="9">The sequence shown here is derived from an EMBL/GenBank/DDBJ whole genome shotgun (WGS) entry which is preliminary data.</text>
</comment>
<gene>
    <name evidence="9" type="ORF">QO010_000934</name>
</gene>
<keyword evidence="10" id="KW-1185">Reference proteome</keyword>
<comment type="catalytic activity">
    <reaction evidence="7">
        <text>an S-substituted L-cysteine + H2O = a thiol + pyruvate + NH4(+)</text>
        <dbReference type="Rhea" id="RHEA:18121"/>
        <dbReference type="ChEBI" id="CHEBI:15361"/>
        <dbReference type="ChEBI" id="CHEBI:15377"/>
        <dbReference type="ChEBI" id="CHEBI:28938"/>
        <dbReference type="ChEBI" id="CHEBI:29256"/>
        <dbReference type="ChEBI" id="CHEBI:58717"/>
        <dbReference type="EC" id="4.4.1.13"/>
    </reaction>
</comment>
<comment type="catalytic activity">
    <reaction evidence="6">
        <text>L,L-cystathionine + H2O = L-homocysteine + pyruvate + NH4(+)</text>
        <dbReference type="Rhea" id="RHEA:13965"/>
        <dbReference type="ChEBI" id="CHEBI:15361"/>
        <dbReference type="ChEBI" id="CHEBI:15377"/>
        <dbReference type="ChEBI" id="CHEBI:28938"/>
        <dbReference type="ChEBI" id="CHEBI:58161"/>
        <dbReference type="ChEBI" id="CHEBI:58199"/>
    </reaction>
</comment>
<dbReference type="Gene3D" id="3.40.640.10">
    <property type="entry name" value="Type I PLP-dependent aspartate aminotransferase-like (Major domain)"/>
    <property type="match status" value="1"/>
</dbReference>
<dbReference type="InterPro" id="IPR006233">
    <property type="entry name" value="Cys_b_lyase_bac"/>
</dbReference>
<dbReference type="InterPro" id="IPR000277">
    <property type="entry name" value="Cys/Met-Metab_PyrdxlP-dep_enz"/>
</dbReference>
<dbReference type="PIRSF" id="PIRSF001434">
    <property type="entry name" value="CGS"/>
    <property type="match status" value="1"/>
</dbReference>
<evidence type="ECO:0000256" key="8">
    <source>
        <dbReference type="RuleBase" id="RU362118"/>
    </source>
</evidence>
<dbReference type="RefSeq" id="WP_307346631.1">
    <property type="nucleotide sequence ID" value="NZ_JAUSVS010000001.1"/>
</dbReference>
<dbReference type="Pfam" id="PF01053">
    <property type="entry name" value="Cys_Met_Meta_PP"/>
    <property type="match status" value="1"/>
</dbReference>
<dbReference type="EMBL" id="JAUSVS010000001">
    <property type="protein sequence ID" value="MDQ0463186.1"/>
    <property type="molecule type" value="Genomic_DNA"/>
</dbReference>
<dbReference type="PANTHER" id="PTHR43500">
    <property type="entry name" value="CYSTATHIONINE BETA-LYASE-RELATED"/>
    <property type="match status" value="1"/>
</dbReference>
<organism evidence="9 10">
    <name type="scientific">Caulobacter ginsengisoli</name>
    <dbReference type="NCBI Taxonomy" id="400775"/>
    <lineage>
        <taxon>Bacteria</taxon>
        <taxon>Pseudomonadati</taxon>
        <taxon>Pseudomonadota</taxon>
        <taxon>Alphaproteobacteria</taxon>
        <taxon>Caulobacterales</taxon>
        <taxon>Caulobacteraceae</taxon>
        <taxon>Caulobacter</taxon>
    </lineage>
</organism>
<proteinExistence type="inferred from homology"/>
<dbReference type="Gene3D" id="3.90.1150.10">
    <property type="entry name" value="Aspartate Aminotransferase, domain 1"/>
    <property type="match status" value="1"/>
</dbReference>
<name>A0ABU0IP66_9CAUL</name>
<dbReference type="InterPro" id="IPR015422">
    <property type="entry name" value="PyrdxlP-dep_Trfase_small"/>
</dbReference>
<dbReference type="NCBIfam" id="TIGR01324">
    <property type="entry name" value="cysta_beta_ly_B"/>
    <property type="match status" value="1"/>
</dbReference>
<dbReference type="InterPro" id="IPR054542">
    <property type="entry name" value="Cys_met_metab_PP"/>
</dbReference>
<keyword evidence="3 8" id="KW-0663">Pyridoxal phosphate</keyword>
<evidence type="ECO:0000256" key="6">
    <source>
        <dbReference type="ARBA" id="ARBA00047517"/>
    </source>
</evidence>
<evidence type="ECO:0000256" key="2">
    <source>
        <dbReference type="ARBA" id="ARBA00009077"/>
    </source>
</evidence>
<evidence type="ECO:0000256" key="3">
    <source>
        <dbReference type="ARBA" id="ARBA00022898"/>
    </source>
</evidence>
<dbReference type="EC" id="4.4.1.13" evidence="9"/>
<dbReference type="PROSITE" id="PS00868">
    <property type="entry name" value="CYS_MET_METAB_PP"/>
    <property type="match status" value="1"/>
</dbReference>
<dbReference type="PANTHER" id="PTHR43500:SF1">
    <property type="entry name" value="CYSTATHIONINE BETA-LYASE-RELATED"/>
    <property type="match status" value="1"/>
</dbReference>
<evidence type="ECO:0000256" key="4">
    <source>
        <dbReference type="ARBA" id="ARBA00023239"/>
    </source>
</evidence>
<accession>A0ABU0IP66</accession>
<comment type="pathway">
    <text evidence="5">Amino-acid biosynthesis; L-methionine biosynthesis via de novo pathway; L-homocysteine from L-cystathionine: step 1/1.</text>
</comment>
<dbReference type="GO" id="GO:0047804">
    <property type="term" value="F:cysteine-S-conjugate beta-lyase activity"/>
    <property type="evidence" value="ECO:0007669"/>
    <property type="project" value="UniProtKB-EC"/>
</dbReference>
<dbReference type="InterPro" id="IPR015424">
    <property type="entry name" value="PyrdxlP-dep_Trfase"/>
</dbReference>
<protein>
    <submittedName>
        <fullName evidence="9">Cystathionine beta-lyase</fullName>
        <ecNumber evidence="9">4.4.1.13</ecNumber>
    </submittedName>
</protein>
<evidence type="ECO:0000313" key="10">
    <source>
        <dbReference type="Proteomes" id="UP001228905"/>
    </source>
</evidence>
<dbReference type="SUPFAM" id="SSF53383">
    <property type="entry name" value="PLP-dependent transferases"/>
    <property type="match status" value="1"/>
</dbReference>
<evidence type="ECO:0000256" key="5">
    <source>
        <dbReference type="ARBA" id="ARBA00046315"/>
    </source>
</evidence>
<dbReference type="InterPro" id="IPR015421">
    <property type="entry name" value="PyrdxlP-dep_Trfase_major"/>
</dbReference>
<evidence type="ECO:0000256" key="1">
    <source>
        <dbReference type="ARBA" id="ARBA00001933"/>
    </source>
</evidence>
<evidence type="ECO:0000313" key="9">
    <source>
        <dbReference type="EMBL" id="MDQ0463186.1"/>
    </source>
</evidence>
<keyword evidence="4 9" id="KW-0456">Lyase</keyword>
<comment type="cofactor">
    <cofactor evidence="1 8">
        <name>pyridoxal 5'-phosphate</name>
        <dbReference type="ChEBI" id="CHEBI:597326"/>
    </cofactor>
</comment>
<reference evidence="9 10" key="1">
    <citation type="submission" date="2023-07" db="EMBL/GenBank/DDBJ databases">
        <title>Genomic Encyclopedia of Type Strains, Phase IV (KMG-IV): sequencing the most valuable type-strain genomes for metagenomic binning, comparative biology and taxonomic classification.</title>
        <authorList>
            <person name="Goeker M."/>
        </authorList>
    </citation>
    <scope>NUCLEOTIDE SEQUENCE [LARGE SCALE GENOMIC DNA]</scope>
    <source>
        <strain evidence="9 10">DSM 18695</strain>
    </source>
</reference>
<dbReference type="Proteomes" id="UP001228905">
    <property type="component" value="Unassembled WGS sequence"/>
</dbReference>
<sequence length="384" mass="40712">MDEKTRLIHARRRPGPLARTVGPPIQRGSTVLLPNAAALYGEALGYGRAGLEAQFALMDALNELEGGIGAQLYPSGLAAVTGAMLAVLKAGDHLLVADSVYRPTRQFCERFLGRYGVEVDFYDPLLGAEALMALTRPNSRLVVLESPGSLTFDMQDAPAIARAARARGVLTLMDNTWGAGLLFKPLAHGIDISVQALTKYVCGHSDLFMGCAIAADPKIAALLKDGVHQLGWSVAAEAAYETLKGLRTLAVRLDRHGQSGLAVARWLAQQPEVTEVLHPALPGARGHDLWARDYSGACGLFGLTLQPAPKAAVDAFLDALKLFGLGFSWGGFESLAIGSDHQMGIRQFAPSLAGPLIRLHIGLEAVPDLIADLRGGLDAFAAAR</sequence>